<feature type="compositionally biased region" description="Basic residues" evidence="1">
    <location>
        <begin position="11"/>
        <end position="20"/>
    </location>
</feature>
<dbReference type="Proteomes" id="UP000318081">
    <property type="component" value="Chromosome"/>
</dbReference>
<protein>
    <submittedName>
        <fullName evidence="2">Uncharacterized protein</fullName>
    </submittedName>
</protein>
<reference evidence="2 3" key="1">
    <citation type="submission" date="2019-02" db="EMBL/GenBank/DDBJ databases">
        <title>Deep-cultivation of Planctomycetes and their phenomic and genomic characterization uncovers novel biology.</title>
        <authorList>
            <person name="Wiegand S."/>
            <person name="Jogler M."/>
            <person name="Boedeker C."/>
            <person name="Pinto D."/>
            <person name="Vollmers J."/>
            <person name="Rivas-Marin E."/>
            <person name="Kohn T."/>
            <person name="Peeters S.H."/>
            <person name="Heuer A."/>
            <person name="Rast P."/>
            <person name="Oberbeckmann S."/>
            <person name="Bunk B."/>
            <person name="Jeske O."/>
            <person name="Meyerdierks A."/>
            <person name="Storesund J.E."/>
            <person name="Kallscheuer N."/>
            <person name="Luecker S."/>
            <person name="Lage O.M."/>
            <person name="Pohl T."/>
            <person name="Merkel B.J."/>
            <person name="Hornburger P."/>
            <person name="Mueller R.-W."/>
            <person name="Bruemmer F."/>
            <person name="Labrenz M."/>
            <person name="Spormann A.M."/>
            <person name="Op den Camp H."/>
            <person name="Overmann J."/>
            <person name="Amann R."/>
            <person name="Jetten M.S.M."/>
            <person name="Mascher T."/>
            <person name="Medema M.H."/>
            <person name="Devos D.P."/>
            <person name="Kaster A.-K."/>
            <person name="Ovreas L."/>
            <person name="Rohde M."/>
            <person name="Galperin M.Y."/>
            <person name="Jogler C."/>
        </authorList>
    </citation>
    <scope>NUCLEOTIDE SEQUENCE [LARGE SCALE GENOMIC DNA]</scope>
    <source>
        <strain evidence="2 3">TBK1r</strain>
    </source>
</reference>
<organism evidence="2 3">
    <name type="scientific">Stieleria magnilauensis</name>
    <dbReference type="NCBI Taxonomy" id="2527963"/>
    <lineage>
        <taxon>Bacteria</taxon>
        <taxon>Pseudomonadati</taxon>
        <taxon>Planctomycetota</taxon>
        <taxon>Planctomycetia</taxon>
        <taxon>Pirellulales</taxon>
        <taxon>Pirellulaceae</taxon>
        <taxon>Stieleria</taxon>
    </lineage>
</organism>
<sequence>MSKPVLTVARHPGKKQPFHRAVRDKRGNVKKVITFDPDQPVGLSSEEAELVKRDIGRALVIIKADEKRPGRFIVDWETTRGVFHTIHKQELEVSPRARRAIGTSDTPPPSVIDLRRDGAGAKDVDGSGEDADSVSIELPDELVDLLERNGDSLPSPLSVDSLTQWISDGGELVLLDGFTVDSASAVHEALGLDAPVETTDGDEDVDPGDKSKLLAAGLSAELAEALAKNADKHAWVMDPEQINSKVAEGFDLTKLTDIAGGRAKQIRTALGIVAAK</sequence>
<feature type="compositionally biased region" description="Basic and acidic residues" evidence="1">
    <location>
        <begin position="113"/>
        <end position="125"/>
    </location>
</feature>
<gene>
    <name evidence="2" type="ORF">TBK1r_39430</name>
</gene>
<dbReference type="RefSeq" id="WP_145214019.1">
    <property type="nucleotide sequence ID" value="NZ_CP036432.1"/>
</dbReference>
<feature type="region of interest" description="Disordered" evidence="1">
    <location>
        <begin position="1"/>
        <end position="20"/>
    </location>
</feature>
<keyword evidence="3" id="KW-1185">Reference proteome</keyword>
<proteinExistence type="predicted"/>
<dbReference type="EMBL" id="CP036432">
    <property type="protein sequence ID" value="QDV84991.1"/>
    <property type="molecule type" value="Genomic_DNA"/>
</dbReference>
<accession>A0ABX5XWE7</accession>
<feature type="region of interest" description="Disordered" evidence="1">
    <location>
        <begin position="100"/>
        <end position="132"/>
    </location>
</feature>
<evidence type="ECO:0000256" key="1">
    <source>
        <dbReference type="SAM" id="MobiDB-lite"/>
    </source>
</evidence>
<name>A0ABX5XWE7_9BACT</name>
<evidence type="ECO:0000313" key="3">
    <source>
        <dbReference type="Proteomes" id="UP000318081"/>
    </source>
</evidence>
<evidence type="ECO:0000313" key="2">
    <source>
        <dbReference type="EMBL" id="QDV84991.1"/>
    </source>
</evidence>